<dbReference type="OrthoDB" id="9808936at2"/>
<evidence type="ECO:0000313" key="13">
    <source>
        <dbReference type="EMBL" id="QDQ29270.1"/>
    </source>
</evidence>
<keyword evidence="6 10" id="KW-0573">Peptidoglycan synthesis</keyword>
<name>A0A516SMA8_9NEIS</name>
<dbReference type="GO" id="GO:0005975">
    <property type="term" value="P:carbohydrate metabolic process"/>
    <property type="evidence" value="ECO:0007669"/>
    <property type="project" value="InterPro"/>
</dbReference>
<sequence>MIMAGGTGGHIFPALAVAKEMQARDWTVVWLGARGRMEAELVPRHGIAIELLPIGGVRGQGLLRKLVQPVEQARALTLAMAAIFRHRPDALIGFGGFTGFPGGLAATLLWRPLIVHEQNSVAGLTNKVLSRLARRVLTAFPGAFAGRGELVGNPVRADIAALPQPAERFAARSGPLRVLVVGGSLGAAALNEVVPQALALLAEDERPQVTHQAGQKQIEQLGRNYADAGVVGECVAFIDDMTTAYADADLVICRAGALTIAELAAAGVAAILVPFPHAVDDHQTGNAAYLAECGAAILIQQRDLNPAWLADRLRELKRPRLLAMAEAARTRALPDATRVVADIVEEVAQ</sequence>
<dbReference type="AlphaFoldDB" id="A0A516SMA8"/>
<dbReference type="Proteomes" id="UP000317550">
    <property type="component" value="Chromosome"/>
</dbReference>
<dbReference type="HAMAP" id="MF_00033">
    <property type="entry name" value="MurG"/>
    <property type="match status" value="1"/>
</dbReference>
<dbReference type="GO" id="GO:0051991">
    <property type="term" value="F:UDP-N-acetyl-D-glucosamine:N-acetylmuramoyl-L-alanyl-D-glutamyl-meso-2,6-diaminopimelyl-D-alanyl-D-alanine-diphosphoundecaprenol 4-beta-N-acetylglucosaminlytransferase activity"/>
    <property type="evidence" value="ECO:0007669"/>
    <property type="project" value="RHEA"/>
</dbReference>
<evidence type="ECO:0000259" key="12">
    <source>
        <dbReference type="Pfam" id="PF04101"/>
    </source>
</evidence>
<dbReference type="SUPFAM" id="SSF53756">
    <property type="entry name" value="UDP-Glycosyltransferase/glycogen phosphorylase"/>
    <property type="match status" value="1"/>
</dbReference>
<dbReference type="KEGG" id="cari:FNU76_10375"/>
<dbReference type="NCBIfam" id="TIGR01133">
    <property type="entry name" value="murG"/>
    <property type="match status" value="1"/>
</dbReference>
<feature type="domain" description="Glycosyltransferase family 28 N-terminal" evidence="11">
    <location>
        <begin position="1"/>
        <end position="137"/>
    </location>
</feature>
<keyword evidence="7 10" id="KW-0472">Membrane</keyword>
<evidence type="ECO:0000259" key="11">
    <source>
        <dbReference type="Pfam" id="PF03033"/>
    </source>
</evidence>
<dbReference type="InterPro" id="IPR007235">
    <property type="entry name" value="Glyco_trans_28_C"/>
</dbReference>
<keyword evidence="14" id="KW-1185">Reference proteome</keyword>
<keyword evidence="5 10" id="KW-0133">Cell shape</keyword>
<dbReference type="GO" id="GO:0009252">
    <property type="term" value="P:peptidoglycan biosynthetic process"/>
    <property type="evidence" value="ECO:0007669"/>
    <property type="project" value="UniProtKB-UniRule"/>
</dbReference>
<comment type="pathway">
    <text evidence="10">Cell wall biogenesis; peptidoglycan biosynthesis.</text>
</comment>
<comment type="function">
    <text evidence="10">Cell wall formation. Catalyzes the transfer of a GlcNAc subunit on undecaprenyl-pyrophosphoryl-MurNAc-pentapeptide (lipid intermediate I) to form undecaprenyl-pyrophosphoryl-MurNAc-(pentapeptide)GlcNAc (lipid intermediate II).</text>
</comment>
<dbReference type="PANTHER" id="PTHR21015">
    <property type="entry name" value="UDP-N-ACETYLGLUCOSAMINE--N-ACETYLMURAMYL-(PENTAPEPTIDE) PYROPHOSPHORYL-UNDECAPRENOL N-ACETYLGLUCOSAMINE TRANSFERASE 1"/>
    <property type="match status" value="1"/>
</dbReference>
<feature type="binding site" evidence="10">
    <location>
        <position position="184"/>
    </location>
    <ligand>
        <name>UDP-N-acetyl-alpha-D-glucosamine</name>
        <dbReference type="ChEBI" id="CHEBI:57705"/>
    </ligand>
</feature>
<protein>
    <recommendedName>
        <fullName evidence="10">UDP-N-acetylglucosamine--N-acetylmuramyl-(pentapeptide) pyrophosphoryl-undecaprenol N-acetylglucosamine transferase</fullName>
        <ecNumber evidence="10">2.4.1.227</ecNumber>
    </recommendedName>
    <alternativeName>
        <fullName evidence="10">Undecaprenyl-PP-MurNAc-pentapeptide-UDPGlcNAc GlcNAc transferase</fullName>
    </alternativeName>
</protein>
<dbReference type="GO" id="GO:0005886">
    <property type="term" value="C:plasma membrane"/>
    <property type="evidence" value="ECO:0007669"/>
    <property type="project" value="UniProtKB-SubCell"/>
</dbReference>
<dbReference type="GO" id="GO:0071555">
    <property type="term" value="P:cell wall organization"/>
    <property type="evidence" value="ECO:0007669"/>
    <property type="project" value="UniProtKB-KW"/>
</dbReference>
<dbReference type="PANTHER" id="PTHR21015:SF22">
    <property type="entry name" value="GLYCOSYLTRANSFERASE"/>
    <property type="match status" value="1"/>
</dbReference>
<evidence type="ECO:0000256" key="1">
    <source>
        <dbReference type="ARBA" id="ARBA00022475"/>
    </source>
</evidence>
<evidence type="ECO:0000256" key="2">
    <source>
        <dbReference type="ARBA" id="ARBA00022618"/>
    </source>
</evidence>
<evidence type="ECO:0000313" key="14">
    <source>
        <dbReference type="Proteomes" id="UP000317550"/>
    </source>
</evidence>
<comment type="similarity">
    <text evidence="10">Belongs to the glycosyltransferase 28 family. MurG subfamily.</text>
</comment>
<feature type="binding site" evidence="10">
    <location>
        <position position="119"/>
    </location>
    <ligand>
        <name>UDP-N-acetyl-alpha-D-glucosamine</name>
        <dbReference type="ChEBI" id="CHEBI:57705"/>
    </ligand>
</feature>
<evidence type="ECO:0000256" key="5">
    <source>
        <dbReference type="ARBA" id="ARBA00022960"/>
    </source>
</evidence>
<gene>
    <name evidence="10 13" type="primary">murG</name>
    <name evidence="13" type="ORF">FNU76_10375</name>
</gene>
<keyword evidence="3 10" id="KW-0328">Glycosyltransferase</keyword>
<comment type="subcellular location">
    <subcellularLocation>
        <location evidence="10">Cell membrane</location>
        <topology evidence="10">Peripheral membrane protein</topology>
        <orientation evidence="10">Cytoplasmic side</orientation>
    </subcellularLocation>
</comment>
<dbReference type="GO" id="GO:0051301">
    <property type="term" value="P:cell division"/>
    <property type="evidence" value="ECO:0007669"/>
    <property type="project" value="UniProtKB-KW"/>
</dbReference>
<feature type="binding site" evidence="10">
    <location>
        <position position="283"/>
    </location>
    <ligand>
        <name>UDP-N-acetyl-alpha-D-glucosamine</name>
        <dbReference type="ChEBI" id="CHEBI:57705"/>
    </ligand>
</feature>
<dbReference type="GO" id="GO:0008360">
    <property type="term" value="P:regulation of cell shape"/>
    <property type="evidence" value="ECO:0007669"/>
    <property type="project" value="UniProtKB-KW"/>
</dbReference>
<dbReference type="EC" id="2.4.1.227" evidence="10"/>
<evidence type="ECO:0000256" key="7">
    <source>
        <dbReference type="ARBA" id="ARBA00023136"/>
    </source>
</evidence>
<feature type="binding site" evidence="10">
    <location>
        <begin position="7"/>
        <end position="9"/>
    </location>
    <ligand>
        <name>UDP-N-acetyl-alpha-D-glucosamine</name>
        <dbReference type="ChEBI" id="CHEBI:57705"/>
    </ligand>
</feature>
<dbReference type="Pfam" id="PF03033">
    <property type="entry name" value="Glyco_transf_28"/>
    <property type="match status" value="1"/>
</dbReference>
<evidence type="ECO:0000256" key="4">
    <source>
        <dbReference type="ARBA" id="ARBA00022679"/>
    </source>
</evidence>
<proteinExistence type="inferred from homology"/>
<dbReference type="EMBL" id="CP041730">
    <property type="protein sequence ID" value="QDQ29270.1"/>
    <property type="molecule type" value="Genomic_DNA"/>
</dbReference>
<reference evidence="14" key="1">
    <citation type="submission" date="2019-07" db="EMBL/GenBank/DDBJ databases">
        <title>Chitinimonas sp. nov., isolated from Ny-Alesund, arctica soil.</title>
        <authorList>
            <person name="Xu Q."/>
            <person name="Peng F."/>
        </authorList>
    </citation>
    <scope>NUCLEOTIDE SEQUENCE [LARGE SCALE GENOMIC DNA]</scope>
    <source>
        <strain evidence="14">R3-44</strain>
    </source>
</reference>
<keyword evidence="2 10" id="KW-0132">Cell division</keyword>
<comment type="caution">
    <text evidence="10">Lacks conserved residue(s) required for the propagation of feature annotation.</text>
</comment>
<keyword evidence="9 10" id="KW-0961">Cell wall biogenesis/degradation</keyword>
<feature type="binding site" evidence="10">
    <location>
        <position position="156"/>
    </location>
    <ligand>
        <name>UDP-N-acetyl-alpha-D-glucosamine</name>
        <dbReference type="ChEBI" id="CHEBI:57705"/>
    </ligand>
</feature>
<feature type="domain" description="Glycosyl transferase family 28 C-terminal" evidence="12">
    <location>
        <begin position="178"/>
        <end position="335"/>
    </location>
</feature>
<dbReference type="CDD" id="cd03785">
    <property type="entry name" value="GT28_MurG"/>
    <property type="match status" value="1"/>
</dbReference>
<dbReference type="GO" id="GO:0050511">
    <property type="term" value="F:undecaprenyldiphospho-muramoylpentapeptide beta-N-acetylglucosaminyltransferase activity"/>
    <property type="evidence" value="ECO:0007669"/>
    <property type="project" value="UniProtKB-UniRule"/>
</dbReference>
<keyword evidence="4 10" id="KW-0808">Transferase</keyword>
<dbReference type="Pfam" id="PF04101">
    <property type="entry name" value="Glyco_tran_28_C"/>
    <property type="match status" value="1"/>
</dbReference>
<dbReference type="UniPathway" id="UPA00219"/>
<dbReference type="InterPro" id="IPR004276">
    <property type="entry name" value="GlycoTrans_28_N"/>
</dbReference>
<feature type="binding site" evidence="10">
    <location>
        <position position="238"/>
    </location>
    <ligand>
        <name>UDP-N-acetyl-alpha-D-glucosamine</name>
        <dbReference type="ChEBI" id="CHEBI:57705"/>
    </ligand>
</feature>
<evidence type="ECO:0000256" key="3">
    <source>
        <dbReference type="ARBA" id="ARBA00022676"/>
    </source>
</evidence>
<evidence type="ECO:0000256" key="8">
    <source>
        <dbReference type="ARBA" id="ARBA00023306"/>
    </source>
</evidence>
<organism evidence="13 14">
    <name type="scientific">Chitinimonas arctica</name>
    <dbReference type="NCBI Taxonomy" id="2594795"/>
    <lineage>
        <taxon>Bacteria</taxon>
        <taxon>Pseudomonadati</taxon>
        <taxon>Pseudomonadota</taxon>
        <taxon>Betaproteobacteria</taxon>
        <taxon>Neisseriales</taxon>
        <taxon>Chitinibacteraceae</taxon>
        <taxon>Chitinimonas</taxon>
    </lineage>
</organism>
<keyword evidence="1 10" id="KW-1003">Cell membrane</keyword>
<evidence type="ECO:0000256" key="6">
    <source>
        <dbReference type="ARBA" id="ARBA00022984"/>
    </source>
</evidence>
<dbReference type="Gene3D" id="3.40.50.2000">
    <property type="entry name" value="Glycogen Phosphorylase B"/>
    <property type="match status" value="2"/>
</dbReference>
<dbReference type="InterPro" id="IPR006009">
    <property type="entry name" value="GlcNAc_MurG"/>
</dbReference>
<keyword evidence="8 10" id="KW-0131">Cell cycle</keyword>
<accession>A0A516SMA8</accession>
<evidence type="ECO:0000256" key="9">
    <source>
        <dbReference type="ARBA" id="ARBA00023316"/>
    </source>
</evidence>
<comment type="catalytic activity">
    <reaction evidence="10">
        <text>di-trans,octa-cis-undecaprenyl diphospho-N-acetyl-alpha-D-muramoyl-L-alanyl-D-glutamyl-meso-2,6-diaminopimeloyl-D-alanyl-D-alanine + UDP-N-acetyl-alpha-D-glucosamine = di-trans,octa-cis-undecaprenyl diphospho-[N-acetyl-alpha-D-glucosaminyl-(1-&gt;4)]-N-acetyl-alpha-D-muramoyl-L-alanyl-D-glutamyl-meso-2,6-diaminopimeloyl-D-alanyl-D-alanine + UDP + H(+)</text>
        <dbReference type="Rhea" id="RHEA:31227"/>
        <dbReference type="ChEBI" id="CHEBI:15378"/>
        <dbReference type="ChEBI" id="CHEBI:57705"/>
        <dbReference type="ChEBI" id="CHEBI:58223"/>
        <dbReference type="ChEBI" id="CHEBI:61387"/>
        <dbReference type="ChEBI" id="CHEBI:61388"/>
        <dbReference type="EC" id="2.4.1.227"/>
    </reaction>
</comment>
<evidence type="ECO:0000256" key="10">
    <source>
        <dbReference type="HAMAP-Rule" id="MF_00033"/>
    </source>
</evidence>